<dbReference type="Proteomes" id="UP000306719">
    <property type="component" value="Unassembled WGS sequence"/>
</dbReference>
<reference evidence="4 5" key="1">
    <citation type="submission" date="2018-01" db="EMBL/GenBank/DDBJ databases">
        <authorList>
            <person name="Paulsen S."/>
            <person name="Gram L.K."/>
        </authorList>
    </citation>
    <scope>NUCLEOTIDE SEQUENCE [LARGE SCALE GENOMIC DNA]</scope>
    <source>
        <strain evidence="4 5">S2599</strain>
    </source>
</reference>
<evidence type="ECO:0000256" key="1">
    <source>
        <dbReference type="ARBA" id="ARBA00006484"/>
    </source>
</evidence>
<dbReference type="InterPro" id="IPR002347">
    <property type="entry name" value="SDR_fam"/>
</dbReference>
<comment type="caution">
    <text evidence="4">The sequence shown here is derived from an EMBL/GenBank/DDBJ whole genome shotgun (WGS) entry which is preliminary data.</text>
</comment>
<gene>
    <name evidence="4" type="ORF">CWB98_11620</name>
</gene>
<sequence length="300" mass="31975">MRGGTFTLKSTAPRYVRKSTTIFPRSLHKRASALIKALCKELIMEFKQGNDNQAASSARVVVCGASSELGQDICQRLSNNGYNLLLLGRNLALLEQIRGTLPGEHQVAQVDLNEPDSLTEHIIANATAHGPFQGAVQCAGVHQMTPLRSTCYADFERMFRINTGGALALLRAFTRKKVRAAGVPTSVVLLSSVSQSQAEPAVSGYAASKAAMAALCRSAALELAKDHVLVNCIAAGMIKTPLNNGYAEVAAEAISAIENKHPLGFGQPGDISDAVLYLLQQNRWSTGSTLYVDGGFSCRA</sequence>
<dbReference type="InterPro" id="IPR057326">
    <property type="entry name" value="KR_dom"/>
</dbReference>
<evidence type="ECO:0000313" key="5">
    <source>
        <dbReference type="Proteomes" id="UP000306719"/>
    </source>
</evidence>
<dbReference type="PROSITE" id="PS00061">
    <property type="entry name" value="ADH_SHORT"/>
    <property type="match status" value="1"/>
</dbReference>
<feature type="domain" description="Ketoreductase" evidence="3">
    <location>
        <begin position="58"/>
        <end position="241"/>
    </location>
</feature>
<dbReference type="OrthoDB" id="8653364at2"/>
<dbReference type="CDD" id="cd05233">
    <property type="entry name" value="SDR_c"/>
    <property type="match status" value="1"/>
</dbReference>
<keyword evidence="2" id="KW-0560">Oxidoreductase</keyword>
<dbReference type="PRINTS" id="PR00081">
    <property type="entry name" value="GDHRDH"/>
</dbReference>
<evidence type="ECO:0000259" key="3">
    <source>
        <dbReference type="SMART" id="SM00822"/>
    </source>
</evidence>
<dbReference type="InterPro" id="IPR020904">
    <property type="entry name" value="Sc_DH/Rdtase_CS"/>
</dbReference>
<organism evidence="4 5">
    <name type="scientific">Pseudoalteromonas rubra</name>
    <dbReference type="NCBI Taxonomy" id="43658"/>
    <lineage>
        <taxon>Bacteria</taxon>
        <taxon>Pseudomonadati</taxon>
        <taxon>Pseudomonadota</taxon>
        <taxon>Gammaproteobacteria</taxon>
        <taxon>Alteromonadales</taxon>
        <taxon>Pseudoalteromonadaceae</taxon>
        <taxon>Pseudoalteromonas</taxon>
    </lineage>
</organism>
<accession>A0A5S3X148</accession>
<evidence type="ECO:0000313" key="4">
    <source>
        <dbReference type="EMBL" id="TMP37369.1"/>
    </source>
</evidence>
<dbReference type="SUPFAM" id="SSF51735">
    <property type="entry name" value="NAD(P)-binding Rossmann-fold domains"/>
    <property type="match status" value="1"/>
</dbReference>
<dbReference type="AlphaFoldDB" id="A0A5S3X148"/>
<dbReference type="Pfam" id="PF13561">
    <property type="entry name" value="adh_short_C2"/>
    <property type="match status" value="1"/>
</dbReference>
<dbReference type="PANTHER" id="PTHR42760:SF133">
    <property type="entry name" value="3-OXOACYL-[ACYL-CARRIER-PROTEIN] REDUCTASE"/>
    <property type="match status" value="1"/>
</dbReference>
<dbReference type="SMART" id="SM00822">
    <property type="entry name" value="PKS_KR"/>
    <property type="match status" value="1"/>
</dbReference>
<dbReference type="InterPro" id="IPR036291">
    <property type="entry name" value="NAD(P)-bd_dom_sf"/>
</dbReference>
<dbReference type="PANTHER" id="PTHR42760">
    <property type="entry name" value="SHORT-CHAIN DEHYDROGENASES/REDUCTASES FAMILY MEMBER"/>
    <property type="match status" value="1"/>
</dbReference>
<comment type="similarity">
    <text evidence="1">Belongs to the short-chain dehydrogenases/reductases (SDR) family.</text>
</comment>
<dbReference type="Gene3D" id="3.40.50.720">
    <property type="entry name" value="NAD(P)-binding Rossmann-like Domain"/>
    <property type="match status" value="1"/>
</dbReference>
<name>A0A5S3X148_9GAMM</name>
<dbReference type="GO" id="GO:0048038">
    <property type="term" value="F:quinone binding"/>
    <property type="evidence" value="ECO:0007669"/>
    <property type="project" value="TreeGrafter"/>
</dbReference>
<proteinExistence type="inferred from homology"/>
<dbReference type="GO" id="GO:0016616">
    <property type="term" value="F:oxidoreductase activity, acting on the CH-OH group of donors, NAD or NADP as acceptor"/>
    <property type="evidence" value="ECO:0007669"/>
    <property type="project" value="UniProtKB-ARBA"/>
</dbReference>
<reference evidence="5" key="2">
    <citation type="submission" date="2019-06" db="EMBL/GenBank/DDBJ databases">
        <title>Co-occurence of chitin degradation, pigmentation and bioactivity in marine Pseudoalteromonas.</title>
        <authorList>
            <person name="Sonnenschein E.C."/>
            <person name="Bech P.K."/>
        </authorList>
    </citation>
    <scope>NUCLEOTIDE SEQUENCE [LARGE SCALE GENOMIC DNA]</scope>
    <source>
        <strain evidence="5">S2599</strain>
    </source>
</reference>
<evidence type="ECO:0000256" key="2">
    <source>
        <dbReference type="ARBA" id="ARBA00023002"/>
    </source>
</evidence>
<protein>
    <submittedName>
        <fullName evidence="4">Oxidoreductase</fullName>
    </submittedName>
</protein>
<dbReference type="GO" id="GO:0006633">
    <property type="term" value="P:fatty acid biosynthetic process"/>
    <property type="evidence" value="ECO:0007669"/>
    <property type="project" value="TreeGrafter"/>
</dbReference>
<dbReference type="EMBL" id="PNCJ01000015">
    <property type="protein sequence ID" value="TMP37369.1"/>
    <property type="molecule type" value="Genomic_DNA"/>
</dbReference>